<evidence type="ECO:0000313" key="15">
    <source>
        <dbReference type="Proteomes" id="UP000074294"/>
    </source>
</evidence>
<comment type="similarity">
    <text evidence="3">Belongs to the dihydropyrimidine dehydrogenase family.</text>
</comment>
<dbReference type="InterPro" id="IPR005720">
    <property type="entry name" value="Dihydroorotate_DH_cat"/>
</dbReference>
<accession>A0A147JVG7</accession>
<dbReference type="GO" id="GO:0004589">
    <property type="term" value="F:dihydroorotate dehydrogenase (NAD+) activity"/>
    <property type="evidence" value="ECO:0007669"/>
    <property type="project" value="UniProtKB-EC"/>
</dbReference>
<evidence type="ECO:0000256" key="9">
    <source>
        <dbReference type="ARBA" id="ARBA00030119"/>
    </source>
</evidence>
<dbReference type="EC" id="1.3.1.14" evidence="5"/>
<dbReference type="InterPro" id="IPR017900">
    <property type="entry name" value="4Fe4S_Fe_S_CS"/>
</dbReference>
<reference evidence="14 15" key="1">
    <citation type="journal article" date="2016" name="Nat. Microbiol.">
        <title>Genomic inference of the metabolism of cosmopolitan subsurface Archaea, Hadesarchaea.</title>
        <authorList>
            <person name="Baker B.J."/>
            <person name="Saw J.H."/>
            <person name="Lind A.E."/>
            <person name="Lazar C.S."/>
            <person name="Hinrichs K.-U."/>
            <person name="Teske A.P."/>
            <person name="Ettema T.J."/>
        </authorList>
    </citation>
    <scope>NUCLEOTIDE SEQUENCE [LARGE SCALE GENOMIC DNA]</scope>
</reference>
<dbReference type="Gene3D" id="3.30.70.20">
    <property type="match status" value="1"/>
</dbReference>
<feature type="domain" description="4Fe-4S ferredoxin-type" evidence="13">
    <location>
        <begin position="341"/>
        <end position="368"/>
    </location>
</feature>
<evidence type="ECO:0000256" key="2">
    <source>
        <dbReference type="ARBA" id="ARBA00004715"/>
    </source>
</evidence>
<dbReference type="Pfam" id="PF01180">
    <property type="entry name" value="DHO_dh"/>
    <property type="match status" value="1"/>
</dbReference>
<dbReference type="SUPFAM" id="SSF54862">
    <property type="entry name" value="4Fe-4S ferredoxins"/>
    <property type="match status" value="1"/>
</dbReference>
<keyword evidence="7" id="KW-0560">Oxidoreductase</keyword>
<organism evidence="14 15">
    <name type="scientific">Hadarchaeum yellowstonense</name>
    <dbReference type="NCBI Taxonomy" id="1776334"/>
    <lineage>
        <taxon>Archaea</taxon>
        <taxon>Methanobacteriati</taxon>
        <taxon>Candidatus Hadarchaeota</taxon>
        <taxon>Candidatus Hadarchaeia</taxon>
        <taxon>Candidatus Hadarchaeales</taxon>
        <taxon>Candidatus Hadarchaeaceae</taxon>
        <taxon>Candidatus Hadarchaeum</taxon>
    </lineage>
</organism>
<sequence length="400" mass="42594">MKQEEMERMEIDLSLKLAGVELKNPIIVSASEFSRRGAVIKEISKYGPAAIVTKTIVAQPVPHVRPCYAAIEGGFINCVSGSDISAEQWFKEEIRVAKEGEAKVIASIAGRFLEESLELARKAEEAGADMIEYATACPHLAEIYNAMFPGSMGPPEVHNPEPLAKTLAEIKKVVSIPVIPKFSAIFYIDAVKWAKAAEAAGADAIAAADALGPVLQINIETGQPLLGGPKGSGGLTGSAIKPLVLKMVLDIAENVNIPVIGVGGISKWKDAIEYFMAGARCVGLATAVHVKGPSIIPQILDGIKKFLVEKGYSSLDEIIGLTSRKIKEREIKGKQLITTPKVPAIDAVKCNACGLCQRACIYGAISVEDIARVDPSKCFGCGLCVTICPTKAISLDYYED</sequence>
<feature type="domain" description="4Fe-4S ferredoxin-type" evidence="13">
    <location>
        <begin position="369"/>
        <end position="398"/>
    </location>
</feature>
<dbReference type="PROSITE" id="PS00198">
    <property type="entry name" value="4FE4S_FER_1"/>
    <property type="match status" value="1"/>
</dbReference>
<dbReference type="Pfam" id="PF00037">
    <property type="entry name" value="Fer4"/>
    <property type="match status" value="1"/>
</dbReference>
<dbReference type="SUPFAM" id="SSF51395">
    <property type="entry name" value="FMN-linked oxidoreductases"/>
    <property type="match status" value="1"/>
</dbReference>
<gene>
    <name evidence="14" type="ORF">APZ16_05275</name>
</gene>
<evidence type="ECO:0000256" key="4">
    <source>
        <dbReference type="ARBA" id="ARBA00011669"/>
    </source>
</evidence>
<dbReference type="STRING" id="1776334.APZ16_05275"/>
<comment type="subunit">
    <text evidence="4">Heterotetramer of 2 PyrK and 2 PyrD type B subunits.</text>
</comment>
<dbReference type="Gene3D" id="3.20.20.70">
    <property type="entry name" value="Aldolase class I"/>
    <property type="match status" value="1"/>
</dbReference>
<comment type="caution">
    <text evidence="14">The sequence shown here is derived from an EMBL/GenBank/DDBJ whole genome shotgun (WGS) entry which is preliminary data.</text>
</comment>
<evidence type="ECO:0000256" key="11">
    <source>
        <dbReference type="ARBA" id="ARBA00032722"/>
    </source>
</evidence>
<evidence type="ECO:0000256" key="3">
    <source>
        <dbReference type="ARBA" id="ARBA00010804"/>
    </source>
</evidence>
<comment type="pathway">
    <text evidence="2">Pyrimidine metabolism; UMP biosynthesis via de novo pathway; orotate from (S)-dihydroorotate (NAD(+) route): step 1/1.</text>
</comment>
<dbReference type="AlphaFoldDB" id="A0A147JVG7"/>
<dbReference type="PROSITE" id="PS51379">
    <property type="entry name" value="4FE4S_FER_2"/>
    <property type="match status" value="2"/>
</dbReference>
<evidence type="ECO:0000259" key="13">
    <source>
        <dbReference type="PROSITE" id="PS51379"/>
    </source>
</evidence>
<protein>
    <recommendedName>
        <fullName evidence="6">Dihydroorotate dehydrogenase B (NAD(+)), catalytic subunit</fullName>
        <ecNumber evidence="5">1.3.1.14</ecNumber>
    </recommendedName>
    <alternativeName>
        <fullName evidence="8">Dihydroorotate oxidase B</fullName>
    </alternativeName>
    <alternativeName>
        <fullName evidence="11">Dihydrothymine dehydrogenase</fullName>
    </alternativeName>
    <alternativeName>
        <fullName evidence="9">Dihydrouracil dehydrogenase</fullName>
    </alternativeName>
    <alternativeName>
        <fullName evidence="10">Orotate reductase (NADH)</fullName>
    </alternativeName>
</protein>
<comment type="catalytic activity">
    <reaction evidence="12">
        <text>(S)-dihydroorotate + NAD(+) = orotate + NADH + H(+)</text>
        <dbReference type="Rhea" id="RHEA:13513"/>
        <dbReference type="ChEBI" id="CHEBI:15378"/>
        <dbReference type="ChEBI" id="CHEBI:30839"/>
        <dbReference type="ChEBI" id="CHEBI:30864"/>
        <dbReference type="ChEBI" id="CHEBI:57540"/>
        <dbReference type="ChEBI" id="CHEBI:57945"/>
        <dbReference type="EC" id="1.3.1.14"/>
    </reaction>
</comment>
<evidence type="ECO:0000256" key="6">
    <source>
        <dbReference type="ARBA" id="ARBA00018101"/>
    </source>
</evidence>
<dbReference type="PANTHER" id="PTHR43073">
    <property type="entry name" value="DIHYDROPYRIMIDINE DEHYDROGENASE [NADP(+)]"/>
    <property type="match status" value="1"/>
</dbReference>
<dbReference type="GO" id="GO:0006210">
    <property type="term" value="P:thymine catabolic process"/>
    <property type="evidence" value="ECO:0007669"/>
    <property type="project" value="TreeGrafter"/>
</dbReference>
<evidence type="ECO:0000256" key="5">
    <source>
        <dbReference type="ARBA" id="ARBA00012061"/>
    </source>
</evidence>
<name>A0A147JVG7_HADYE</name>
<evidence type="ECO:0000256" key="10">
    <source>
        <dbReference type="ARBA" id="ARBA00032046"/>
    </source>
</evidence>
<evidence type="ECO:0000256" key="12">
    <source>
        <dbReference type="ARBA" id="ARBA00048996"/>
    </source>
</evidence>
<evidence type="ECO:0000256" key="7">
    <source>
        <dbReference type="ARBA" id="ARBA00023002"/>
    </source>
</evidence>
<dbReference type="InterPro" id="IPR013785">
    <property type="entry name" value="Aldolase_TIM"/>
</dbReference>
<proteinExistence type="inferred from homology"/>
<evidence type="ECO:0000256" key="1">
    <source>
        <dbReference type="ARBA" id="ARBA00003616"/>
    </source>
</evidence>
<dbReference type="GO" id="GO:0005737">
    <property type="term" value="C:cytoplasm"/>
    <property type="evidence" value="ECO:0007669"/>
    <property type="project" value="InterPro"/>
</dbReference>
<dbReference type="EMBL" id="LQMQ01000040">
    <property type="protein sequence ID" value="KUO40498.1"/>
    <property type="molecule type" value="Genomic_DNA"/>
</dbReference>
<comment type="function">
    <text evidence="1">Catalyzes the conversion of dihydroorotate to orotate with NAD(+) as electron acceptor.</text>
</comment>
<dbReference type="InterPro" id="IPR017896">
    <property type="entry name" value="4Fe4S_Fe-S-bd"/>
</dbReference>
<dbReference type="GO" id="GO:0050661">
    <property type="term" value="F:NADP binding"/>
    <property type="evidence" value="ECO:0007669"/>
    <property type="project" value="TreeGrafter"/>
</dbReference>
<dbReference type="GO" id="GO:0006212">
    <property type="term" value="P:uracil catabolic process"/>
    <property type="evidence" value="ECO:0007669"/>
    <property type="project" value="TreeGrafter"/>
</dbReference>
<dbReference type="PANTHER" id="PTHR43073:SF2">
    <property type="entry name" value="DIHYDROPYRIMIDINE DEHYDROGENASE [NADP(+)]"/>
    <property type="match status" value="1"/>
</dbReference>
<dbReference type="Proteomes" id="UP000074294">
    <property type="component" value="Unassembled WGS sequence"/>
</dbReference>
<evidence type="ECO:0000256" key="8">
    <source>
        <dbReference type="ARBA" id="ARBA00029718"/>
    </source>
</evidence>
<dbReference type="GO" id="GO:0002058">
    <property type="term" value="F:uracil binding"/>
    <property type="evidence" value="ECO:0007669"/>
    <property type="project" value="TreeGrafter"/>
</dbReference>
<evidence type="ECO:0000313" key="14">
    <source>
        <dbReference type="EMBL" id="KUO40498.1"/>
    </source>
</evidence>